<proteinExistence type="inferred from homology"/>
<dbReference type="SUPFAM" id="SSF82199">
    <property type="entry name" value="SET domain"/>
    <property type="match status" value="1"/>
</dbReference>
<organism evidence="9 10">
    <name type="scientific">Hermanssonia centrifuga</name>
    <dbReference type="NCBI Taxonomy" id="98765"/>
    <lineage>
        <taxon>Eukaryota</taxon>
        <taxon>Fungi</taxon>
        <taxon>Dikarya</taxon>
        <taxon>Basidiomycota</taxon>
        <taxon>Agaricomycotina</taxon>
        <taxon>Agaricomycetes</taxon>
        <taxon>Polyporales</taxon>
        <taxon>Meruliaceae</taxon>
        <taxon>Hermanssonia</taxon>
    </lineage>
</organism>
<evidence type="ECO:0000313" key="10">
    <source>
        <dbReference type="Proteomes" id="UP000186601"/>
    </source>
</evidence>
<comment type="function">
    <text evidence="6">S-adenosyl-L-methionine-dependent protein-lysine N-methyltransferase that monomethylates 60S ribosomal protein L42.</text>
</comment>
<dbReference type="EMBL" id="MLYV02000426">
    <property type="protein sequence ID" value="PSR99044.1"/>
    <property type="molecule type" value="Genomic_DNA"/>
</dbReference>
<evidence type="ECO:0000313" key="9">
    <source>
        <dbReference type="EMBL" id="PSR99044.1"/>
    </source>
</evidence>
<dbReference type="AlphaFoldDB" id="A0A2R6PYX7"/>
<keyword evidence="5 6" id="KW-0539">Nucleus</keyword>
<evidence type="ECO:0000256" key="5">
    <source>
        <dbReference type="ARBA" id="ARBA00023242"/>
    </source>
</evidence>
<comment type="similarity">
    <text evidence="6">Belongs to the class V-like SAM-binding methyltransferase superfamily. Histone-lysine methyltransferase family. SETD6 subfamily.</text>
</comment>
<dbReference type="InterPro" id="IPR001214">
    <property type="entry name" value="SET_dom"/>
</dbReference>
<evidence type="ECO:0000256" key="3">
    <source>
        <dbReference type="ARBA" id="ARBA00022679"/>
    </source>
</evidence>
<keyword evidence="4 6" id="KW-0949">S-adenosyl-L-methionine</keyword>
<dbReference type="OrthoDB" id="341421at2759"/>
<dbReference type="InterPro" id="IPR036464">
    <property type="entry name" value="Rubisco_LSMT_subst-bd_sf"/>
</dbReference>
<sequence length="496" mass="55836">MDSFTSWFESRNGTLDSTSMTITEIPGHGRGAIALRDIPEGHTLFTIPRDLTLSTRTSALPSLLGNVEWKRFGLDVGWAGLILCMLWEEAQGPLSKWSGYISVLPSEFDTPMFWSLTELEELKGTAVVDKIGKDDAERDFYDKVIPTVQSRPELFPPKSKHLHYTLENYHLMGSRILSRSFTVSKWTDDLENVEPSGDASANGANGNVDNTGMEVDESPINGAEQEPDSMEESEDEHVEDIDDPSDVAMVPMADMLNARFESENAKLFYEQHNLKMITTKHVKAGEQIWNTYGDPPNSDLLRRYGHVDVVPLCAPLTGEGNPEDVVEVRADLVVSAASNASSEHLQERIDWWLENTDDDTFIIGTDCQLPEDLISFIRLLLQTDMEWEKTKKKSKLPKPSLDAEVFPVAIELLVKRLSEYPTTVQEDESLLNEPSKLTTRKRNAIVVRLGEKYILQGTMNELHKSREALRASEKDKNKRKSSHHSDATTTSKKARR</sequence>
<dbReference type="SUPFAM" id="SSF81822">
    <property type="entry name" value="RuBisCo LSMT C-terminal, substrate-binding domain"/>
    <property type="match status" value="1"/>
</dbReference>
<keyword evidence="3 6" id="KW-0808">Transferase</keyword>
<evidence type="ECO:0000259" key="8">
    <source>
        <dbReference type="PROSITE" id="PS50280"/>
    </source>
</evidence>
<gene>
    <name evidence="9" type="ORF">PHLCEN_2v4201</name>
</gene>
<dbReference type="GO" id="GO:0005634">
    <property type="term" value="C:nucleus"/>
    <property type="evidence" value="ECO:0007669"/>
    <property type="project" value="UniProtKB-SubCell"/>
</dbReference>
<evidence type="ECO:0000256" key="4">
    <source>
        <dbReference type="ARBA" id="ARBA00022691"/>
    </source>
</evidence>
<protein>
    <recommendedName>
        <fullName evidence="6">Ribosomal lysine N-methyltransferase 4</fullName>
        <ecNumber evidence="6">2.1.1.-</ecNumber>
    </recommendedName>
</protein>
<evidence type="ECO:0000256" key="1">
    <source>
        <dbReference type="ARBA" id="ARBA00004123"/>
    </source>
</evidence>
<dbReference type="Pfam" id="PF09273">
    <property type="entry name" value="Rubis-subs-bind"/>
    <property type="match status" value="1"/>
</dbReference>
<dbReference type="InterPro" id="IPR044430">
    <property type="entry name" value="SETD6_SET"/>
</dbReference>
<dbReference type="InterPro" id="IPR011383">
    <property type="entry name" value="N-lys_methylase_SETD6"/>
</dbReference>
<feature type="domain" description="SET" evidence="8">
    <location>
        <begin position="18"/>
        <end position="293"/>
    </location>
</feature>
<dbReference type="InterPro" id="IPR050600">
    <property type="entry name" value="SETD3_SETD6_MTase"/>
</dbReference>
<feature type="region of interest" description="Disordered" evidence="7">
    <location>
        <begin position="193"/>
        <end position="243"/>
    </location>
</feature>
<reference evidence="9 10" key="1">
    <citation type="submission" date="2018-02" db="EMBL/GenBank/DDBJ databases">
        <title>Genome sequence of the basidiomycete white-rot fungus Phlebia centrifuga.</title>
        <authorList>
            <person name="Granchi Z."/>
            <person name="Peng M."/>
            <person name="de Vries R.P."/>
            <person name="Hilden K."/>
            <person name="Makela M.R."/>
            <person name="Grigoriev I."/>
            <person name="Riley R."/>
        </authorList>
    </citation>
    <scope>NUCLEOTIDE SEQUENCE [LARGE SCALE GENOMIC DNA]</scope>
    <source>
        <strain evidence="9 10">FBCC195</strain>
    </source>
</reference>
<accession>A0A2R6PYX7</accession>
<keyword evidence="10" id="KW-1185">Reference proteome</keyword>
<keyword evidence="2 6" id="KW-0489">Methyltransferase</keyword>
<dbReference type="GO" id="GO:0016279">
    <property type="term" value="F:protein-lysine N-methyltransferase activity"/>
    <property type="evidence" value="ECO:0007669"/>
    <property type="project" value="UniProtKB-UniRule"/>
</dbReference>
<dbReference type="PANTHER" id="PTHR13271">
    <property type="entry name" value="UNCHARACTERIZED PUTATIVE METHYLTRANSFERASE"/>
    <property type="match status" value="1"/>
</dbReference>
<dbReference type="InterPro" id="IPR046341">
    <property type="entry name" value="SET_dom_sf"/>
</dbReference>
<dbReference type="GO" id="GO:0032259">
    <property type="term" value="P:methylation"/>
    <property type="evidence" value="ECO:0007669"/>
    <property type="project" value="UniProtKB-KW"/>
</dbReference>
<evidence type="ECO:0000256" key="7">
    <source>
        <dbReference type="SAM" id="MobiDB-lite"/>
    </source>
</evidence>
<dbReference type="Pfam" id="PF00856">
    <property type="entry name" value="SET"/>
    <property type="match status" value="1"/>
</dbReference>
<dbReference type="EC" id="2.1.1.-" evidence="6"/>
<evidence type="ECO:0000256" key="2">
    <source>
        <dbReference type="ARBA" id="ARBA00022603"/>
    </source>
</evidence>
<dbReference type="Gene3D" id="3.90.1420.10">
    <property type="entry name" value="Rubisco LSMT, substrate-binding domain"/>
    <property type="match status" value="1"/>
</dbReference>
<dbReference type="PIRSF" id="PIRSF011771">
    <property type="entry name" value="RMS1_SET"/>
    <property type="match status" value="1"/>
</dbReference>
<dbReference type="CDD" id="cd19178">
    <property type="entry name" value="SET_SETD6"/>
    <property type="match status" value="1"/>
</dbReference>
<evidence type="ECO:0000256" key="6">
    <source>
        <dbReference type="PIRNR" id="PIRNR011771"/>
    </source>
</evidence>
<feature type="region of interest" description="Disordered" evidence="7">
    <location>
        <begin position="464"/>
        <end position="496"/>
    </location>
</feature>
<feature type="compositionally biased region" description="Polar residues" evidence="7">
    <location>
        <begin position="487"/>
        <end position="496"/>
    </location>
</feature>
<dbReference type="PROSITE" id="PS50280">
    <property type="entry name" value="SET"/>
    <property type="match status" value="1"/>
</dbReference>
<comment type="subcellular location">
    <subcellularLocation>
        <location evidence="1 6">Nucleus</location>
    </subcellularLocation>
</comment>
<name>A0A2R6PYX7_9APHY</name>
<dbReference type="InterPro" id="IPR015353">
    <property type="entry name" value="Rubisco_LSMT_subst-bd"/>
</dbReference>
<feature type="compositionally biased region" description="Basic and acidic residues" evidence="7">
    <location>
        <begin position="464"/>
        <end position="476"/>
    </location>
</feature>
<dbReference type="STRING" id="98765.A0A2R6PYX7"/>
<dbReference type="Proteomes" id="UP000186601">
    <property type="component" value="Unassembled WGS sequence"/>
</dbReference>
<dbReference type="Gene3D" id="3.90.1410.10">
    <property type="entry name" value="set domain protein methyltransferase, domain 1"/>
    <property type="match status" value="1"/>
</dbReference>
<dbReference type="PANTHER" id="PTHR13271:SF34">
    <property type="entry name" value="N-LYSINE METHYLTRANSFERASE SETD6"/>
    <property type="match status" value="1"/>
</dbReference>
<feature type="compositionally biased region" description="Acidic residues" evidence="7">
    <location>
        <begin position="225"/>
        <end position="243"/>
    </location>
</feature>
<comment type="caution">
    <text evidence="9">The sequence shown here is derived from an EMBL/GenBank/DDBJ whole genome shotgun (WGS) entry which is preliminary data.</text>
</comment>